<dbReference type="EMBL" id="KB467876">
    <property type="protein sequence ID" value="PCH36442.1"/>
    <property type="molecule type" value="Genomic_DNA"/>
</dbReference>
<gene>
    <name evidence="1" type="ORF">WOLCODRAFT_127202</name>
</gene>
<evidence type="ECO:0000313" key="2">
    <source>
        <dbReference type="Proteomes" id="UP000218811"/>
    </source>
</evidence>
<name>A0A2H3J2I7_WOLCO</name>
<dbReference type="Proteomes" id="UP000218811">
    <property type="component" value="Unassembled WGS sequence"/>
</dbReference>
<proteinExistence type="predicted"/>
<sequence length="128" mass="14766">MTMPVGQSREVQYIKSSYYIPFPSYHIRLRNTRLPTCARDVQARASSSTANPCSNIGFNAWLHHVLGIQALDRYMVSVIQPQDWYTIRYGRSGVESTGYPPDWRRFIDGTCLTDHGMIIKRPCRILLQ</sequence>
<dbReference type="AlphaFoldDB" id="A0A2H3J2I7"/>
<keyword evidence="2" id="KW-1185">Reference proteome</keyword>
<protein>
    <submittedName>
        <fullName evidence="1">Uncharacterized protein</fullName>
    </submittedName>
</protein>
<reference evidence="1 2" key="1">
    <citation type="journal article" date="2012" name="Science">
        <title>The Paleozoic origin of enzymatic lignin decomposition reconstructed from 31 fungal genomes.</title>
        <authorList>
            <person name="Floudas D."/>
            <person name="Binder M."/>
            <person name="Riley R."/>
            <person name="Barry K."/>
            <person name="Blanchette R.A."/>
            <person name="Henrissat B."/>
            <person name="Martinez A.T."/>
            <person name="Otillar R."/>
            <person name="Spatafora J.W."/>
            <person name="Yadav J.S."/>
            <person name="Aerts A."/>
            <person name="Benoit I."/>
            <person name="Boyd A."/>
            <person name="Carlson A."/>
            <person name="Copeland A."/>
            <person name="Coutinho P.M."/>
            <person name="de Vries R.P."/>
            <person name="Ferreira P."/>
            <person name="Findley K."/>
            <person name="Foster B."/>
            <person name="Gaskell J."/>
            <person name="Glotzer D."/>
            <person name="Gorecki P."/>
            <person name="Heitman J."/>
            <person name="Hesse C."/>
            <person name="Hori C."/>
            <person name="Igarashi K."/>
            <person name="Jurgens J.A."/>
            <person name="Kallen N."/>
            <person name="Kersten P."/>
            <person name="Kohler A."/>
            <person name="Kuees U."/>
            <person name="Kumar T.K.A."/>
            <person name="Kuo A."/>
            <person name="LaButti K."/>
            <person name="Larrondo L.F."/>
            <person name="Lindquist E."/>
            <person name="Ling A."/>
            <person name="Lombard V."/>
            <person name="Lucas S."/>
            <person name="Lundell T."/>
            <person name="Martin R."/>
            <person name="McLaughlin D.J."/>
            <person name="Morgenstern I."/>
            <person name="Morin E."/>
            <person name="Murat C."/>
            <person name="Nagy L.G."/>
            <person name="Nolan M."/>
            <person name="Ohm R.A."/>
            <person name="Patyshakuliyeva A."/>
            <person name="Rokas A."/>
            <person name="Ruiz-Duenas F.J."/>
            <person name="Sabat G."/>
            <person name="Salamov A."/>
            <person name="Samejima M."/>
            <person name="Schmutz J."/>
            <person name="Slot J.C."/>
            <person name="St John F."/>
            <person name="Stenlid J."/>
            <person name="Sun H."/>
            <person name="Sun S."/>
            <person name="Syed K."/>
            <person name="Tsang A."/>
            <person name="Wiebenga A."/>
            <person name="Young D."/>
            <person name="Pisabarro A."/>
            <person name="Eastwood D.C."/>
            <person name="Martin F."/>
            <person name="Cullen D."/>
            <person name="Grigoriev I.V."/>
            <person name="Hibbett D.S."/>
        </authorList>
    </citation>
    <scope>NUCLEOTIDE SEQUENCE [LARGE SCALE GENOMIC DNA]</scope>
    <source>
        <strain evidence="1 2">MD-104</strain>
    </source>
</reference>
<evidence type="ECO:0000313" key="1">
    <source>
        <dbReference type="EMBL" id="PCH36442.1"/>
    </source>
</evidence>
<accession>A0A2H3J2I7</accession>
<organism evidence="1 2">
    <name type="scientific">Wolfiporia cocos (strain MD-104)</name>
    <name type="common">Brown rot fungus</name>
    <dbReference type="NCBI Taxonomy" id="742152"/>
    <lineage>
        <taxon>Eukaryota</taxon>
        <taxon>Fungi</taxon>
        <taxon>Dikarya</taxon>
        <taxon>Basidiomycota</taxon>
        <taxon>Agaricomycotina</taxon>
        <taxon>Agaricomycetes</taxon>
        <taxon>Polyporales</taxon>
        <taxon>Phaeolaceae</taxon>
        <taxon>Wolfiporia</taxon>
    </lineage>
</organism>